<organism evidence="8 9">
    <name type="scientific">Tanacetum coccineum</name>
    <dbReference type="NCBI Taxonomy" id="301880"/>
    <lineage>
        <taxon>Eukaryota</taxon>
        <taxon>Viridiplantae</taxon>
        <taxon>Streptophyta</taxon>
        <taxon>Embryophyta</taxon>
        <taxon>Tracheophyta</taxon>
        <taxon>Spermatophyta</taxon>
        <taxon>Magnoliopsida</taxon>
        <taxon>eudicotyledons</taxon>
        <taxon>Gunneridae</taxon>
        <taxon>Pentapetalae</taxon>
        <taxon>asterids</taxon>
        <taxon>campanulids</taxon>
        <taxon>Asterales</taxon>
        <taxon>Asteraceae</taxon>
        <taxon>Asteroideae</taxon>
        <taxon>Anthemideae</taxon>
        <taxon>Anthemidinae</taxon>
        <taxon>Tanacetum</taxon>
    </lineage>
</organism>
<comment type="caution">
    <text evidence="8">The sequence shown here is derived from an EMBL/GenBank/DDBJ whole genome shotgun (WGS) entry which is preliminary data.</text>
</comment>
<keyword evidence="5" id="KW-0804">Transcription</keyword>
<evidence type="ECO:0000259" key="7">
    <source>
        <dbReference type="PROSITE" id="PS51032"/>
    </source>
</evidence>
<keyword evidence="3" id="KW-0805">Transcription regulation</keyword>
<dbReference type="CDD" id="cd00018">
    <property type="entry name" value="AP2"/>
    <property type="match status" value="1"/>
</dbReference>
<comment type="subcellular location">
    <subcellularLocation>
        <location evidence="1">Nucleus</location>
    </subcellularLocation>
</comment>
<evidence type="ECO:0000313" key="8">
    <source>
        <dbReference type="EMBL" id="GJT62109.1"/>
    </source>
</evidence>
<evidence type="ECO:0000256" key="1">
    <source>
        <dbReference type="ARBA" id="ARBA00004123"/>
    </source>
</evidence>
<dbReference type="InterPro" id="IPR016177">
    <property type="entry name" value="DNA-bd_dom_sf"/>
</dbReference>
<sequence>MRAAAPPRSATAIRYRGVRKRPWGKYVAEIRDPLKKARVWLGTFNTAEDAARAYDAAAINLRGEKAKTNFAAVRTLADDDDEDVLVVSHRPTSSSMSSTVESVSGPHVPVVVKPVIAKPGPVDECCDSSSSVVVDEGDDEVEGENDSFSNKKSLFMFDLNELPLDDGEEDHCFRVGASLVFEDRVNNGRGGGIIRSTSILCLITSHIGWDVLRISSVLIPVYSIFWNRGGYYLEVY</sequence>
<dbReference type="InterPro" id="IPR036955">
    <property type="entry name" value="AP2/ERF_dom_sf"/>
</dbReference>
<evidence type="ECO:0000313" key="9">
    <source>
        <dbReference type="Proteomes" id="UP001151760"/>
    </source>
</evidence>
<keyword evidence="2" id="KW-0936">Ethylene signaling pathway</keyword>
<evidence type="ECO:0000256" key="2">
    <source>
        <dbReference type="ARBA" id="ARBA00022745"/>
    </source>
</evidence>
<gene>
    <name evidence="8" type="ORF">Tco_1005642</name>
</gene>
<dbReference type="PANTHER" id="PTHR31677:SF248">
    <property type="entry name" value="OS04G0669200 PROTEIN"/>
    <property type="match status" value="1"/>
</dbReference>
<dbReference type="EMBL" id="BQNB010017346">
    <property type="protein sequence ID" value="GJT62109.1"/>
    <property type="molecule type" value="Genomic_DNA"/>
</dbReference>
<keyword evidence="9" id="KW-1185">Reference proteome</keyword>
<dbReference type="PROSITE" id="PS51032">
    <property type="entry name" value="AP2_ERF"/>
    <property type="match status" value="1"/>
</dbReference>
<evidence type="ECO:0000256" key="3">
    <source>
        <dbReference type="ARBA" id="ARBA00023015"/>
    </source>
</evidence>
<dbReference type="Gene3D" id="3.30.730.10">
    <property type="entry name" value="AP2/ERF domain"/>
    <property type="match status" value="1"/>
</dbReference>
<reference evidence="8" key="2">
    <citation type="submission" date="2022-01" db="EMBL/GenBank/DDBJ databases">
        <authorList>
            <person name="Yamashiro T."/>
            <person name="Shiraishi A."/>
            <person name="Satake H."/>
            <person name="Nakayama K."/>
        </authorList>
    </citation>
    <scope>NUCLEOTIDE SEQUENCE</scope>
</reference>
<proteinExistence type="predicted"/>
<keyword evidence="6" id="KW-0539">Nucleus</keyword>
<keyword evidence="4" id="KW-0238">DNA-binding</keyword>
<accession>A0ABQ5FGC6</accession>
<protein>
    <submittedName>
        <fullName evidence="8">Ethylene-responsive transcription factor 3-like protein</fullName>
    </submittedName>
</protein>
<reference evidence="8" key="1">
    <citation type="journal article" date="2022" name="Int. J. Mol. Sci.">
        <title>Draft Genome of Tanacetum Coccineum: Genomic Comparison of Closely Related Tanacetum-Family Plants.</title>
        <authorList>
            <person name="Yamashiro T."/>
            <person name="Shiraishi A."/>
            <person name="Nakayama K."/>
            <person name="Satake H."/>
        </authorList>
    </citation>
    <scope>NUCLEOTIDE SEQUENCE</scope>
</reference>
<dbReference type="Pfam" id="PF00847">
    <property type="entry name" value="AP2"/>
    <property type="match status" value="1"/>
</dbReference>
<dbReference type="InterPro" id="IPR001471">
    <property type="entry name" value="AP2/ERF_dom"/>
</dbReference>
<dbReference type="SMART" id="SM00380">
    <property type="entry name" value="AP2"/>
    <property type="match status" value="1"/>
</dbReference>
<evidence type="ECO:0000256" key="6">
    <source>
        <dbReference type="ARBA" id="ARBA00023242"/>
    </source>
</evidence>
<dbReference type="Proteomes" id="UP001151760">
    <property type="component" value="Unassembled WGS sequence"/>
</dbReference>
<dbReference type="PANTHER" id="PTHR31677">
    <property type="entry name" value="AP2 DOMAIN CLASS TRANSCRIPTION FACTOR"/>
    <property type="match status" value="1"/>
</dbReference>
<dbReference type="PRINTS" id="PR00367">
    <property type="entry name" value="ETHRSPELEMNT"/>
</dbReference>
<evidence type="ECO:0000256" key="5">
    <source>
        <dbReference type="ARBA" id="ARBA00023163"/>
    </source>
</evidence>
<feature type="domain" description="AP2/ERF" evidence="7">
    <location>
        <begin position="14"/>
        <end position="71"/>
    </location>
</feature>
<dbReference type="SUPFAM" id="SSF54171">
    <property type="entry name" value="DNA-binding domain"/>
    <property type="match status" value="1"/>
</dbReference>
<evidence type="ECO:0000256" key="4">
    <source>
        <dbReference type="ARBA" id="ARBA00023125"/>
    </source>
</evidence>
<name>A0ABQ5FGC6_9ASTR</name>